<name>A0AAV4PU50_9ARAC</name>
<dbReference type="CDD" id="cd03716">
    <property type="entry name" value="SOCS_ASB_like"/>
    <property type="match status" value="1"/>
</dbReference>
<organism evidence="2 3">
    <name type="scientific">Caerostris darwini</name>
    <dbReference type="NCBI Taxonomy" id="1538125"/>
    <lineage>
        <taxon>Eukaryota</taxon>
        <taxon>Metazoa</taxon>
        <taxon>Ecdysozoa</taxon>
        <taxon>Arthropoda</taxon>
        <taxon>Chelicerata</taxon>
        <taxon>Arachnida</taxon>
        <taxon>Araneae</taxon>
        <taxon>Araneomorphae</taxon>
        <taxon>Entelegynae</taxon>
        <taxon>Araneoidea</taxon>
        <taxon>Araneidae</taxon>
        <taxon>Caerostris</taxon>
    </lineage>
</organism>
<evidence type="ECO:0000259" key="1">
    <source>
        <dbReference type="PROSITE" id="PS50225"/>
    </source>
</evidence>
<dbReference type="FunFam" id="1.10.750.20:FF:000001">
    <property type="entry name" value="Ankyrin repeat and SOCS box containing 1"/>
    <property type="match status" value="1"/>
</dbReference>
<dbReference type="PROSITE" id="PS50225">
    <property type="entry name" value="SOCS"/>
    <property type="match status" value="1"/>
</dbReference>
<dbReference type="AlphaFoldDB" id="A0AAV4PU50"/>
<feature type="domain" description="SOCS box" evidence="1">
    <location>
        <begin position="429"/>
        <end position="473"/>
    </location>
</feature>
<dbReference type="Pfam" id="PF07525">
    <property type="entry name" value="SOCS_box"/>
    <property type="match status" value="1"/>
</dbReference>
<reference evidence="2 3" key="1">
    <citation type="submission" date="2021-06" db="EMBL/GenBank/DDBJ databases">
        <title>Caerostris darwini draft genome.</title>
        <authorList>
            <person name="Kono N."/>
            <person name="Arakawa K."/>
        </authorList>
    </citation>
    <scope>NUCLEOTIDE SEQUENCE [LARGE SCALE GENOMIC DNA]</scope>
</reference>
<dbReference type="SMART" id="SM00969">
    <property type="entry name" value="SOCS_box"/>
    <property type="match status" value="1"/>
</dbReference>
<sequence>MDPESAAALAQDLLIFSKFSQSSSLSPLNLIDYRNKSETDDFLVEAKRRLKSTICDLFKRNAQGNMENAIDRRLRRTFVPIKILKGKNVCSKCEKTYTVRINQFRLKYNPGCTQQRKDIAGKKFSDHPSVNYLNLIDYSCKAYDFVPYHLTWNFEREIFSHLLPLIEKDIKNFPVKLLPLLLTKHITVLKLLNMESNSPVSLNFYYKIIDAVLDKEFPETLLILDIWRALFFSERLLVCAFEKLTEHLPYSSNERLKLILMMASYLRFDFYGAWMRGNKLQNFPNCPVTAALAKGNYKQMKTLLDYGFLRNSRPFASYNVLLRNLVRLDDRLAQPFESARFGPDPFVREVLMFLIIRYIHKDDEDLSLNLERCFYLLWSVIPNPIVTKYELIEDVYQLFDKYPNNDYTAEQRREMETIITTYDEMAFAPITESTPRSLRHLCRCVIRKCLTFTGNLPNGVTKLQIPKDLETYLLLTYPEEVS</sequence>
<dbReference type="Gene3D" id="1.10.750.20">
    <property type="entry name" value="SOCS box"/>
    <property type="match status" value="1"/>
</dbReference>
<comment type="caution">
    <text evidence="2">The sequence shown here is derived from an EMBL/GenBank/DDBJ whole genome shotgun (WGS) entry which is preliminary data.</text>
</comment>
<dbReference type="SUPFAM" id="SSF158235">
    <property type="entry name" value="SOCS box-like"/>
    <property type="match status" value="1"/>
</dbReference>
<keyword evidence="3" id="KW-1185">Reference proteome</keyword>
<dbReference type="InterPro" id="IPR001496">
    <property type="entry name" value="SOCS_box"/>
</dbReference>
<gene>
    <name evidence="2" type="primary">AVEN_262112_1</name>
    <name evidence="2" type="ORF">CDAR_552651</name>
</gene>
<proteinExistence type="predicted"/>
<evidence type="ECO:0000313" key="2">
    <source>
        <dbReference type="EMBL" id="GIY00562.1"/>
    </source>
</evidence>
<accession>A0AAV4PU50</accession>
<dbReference type="InterPro" id="IPR036036">
    <property type="entry name" value="SOCS_box-like_dom_sf"/>
</dbReference>
<dbReference type="Proteomes" id="UP001054837">
    <property type="component" value="Unassembled WGS sequence"/>
</dbReference>
<dbReference type="GO" id="GO:0035556">
    <property type="term" value="P:intracellular signal transduction"/>
    <property type="evidence" value="ECO:0007669"/>
    <property type="project" value="InterPro"/>
</dbReference>
<dbReference type="EMBL" id="BPLQ01003442">
    <property type="protein sequence ID" value="GIY00562.1"/>
    <property type="molecule type" value="Genomic_DNA"/>
</dbReference>
<protein>
    <submittedName>
        <fullName evidence="2">SOCS box domain-containing protein</fullName>
    </submittedName>
</protein>
<evidence type="ECO:0000313" key="3">
    <source>
        <dbReference type="Proteomes" id="UP001054837"/>
    </source>
</evidence>